<feature type="signal peptide" evidence="1">
    <location>
        <begin position="1"/>
        <end position="23"/>
    </location>
</feature>
<protein>
    <submittedName>
        <fullName evidence="2">Signal peptide protein</fullName>
    </submittedName>
</protein>
<dbReference type="Proteomes" id="UP001071777">
    <property type="component" value="Unassembled WGS sequence"/>
</dbReference>
<evidence type="ECO:0000313" key="3">
    <source>
        <dbReference type="Proteomes" id="UP001071777"/>
    </source>
</evidence>
<dbReference type="EMBL" id="JAPCXB010000082">
    <property type="protein sequence ID" value="KAJ1609400.1"/>
    <property type="molecule type" value="Genomic_DNA"/>
</dbReference>
<feature type="chain" id="PRO_5045749894" evidence="1">
    <location>
        <begin position="24"/>
        <end position="699"/>
    </location>
</feature>
<organism evidence="2 3">
    <name type="scientific">Cryptosporidium canis</name>
    <dbReference type="NCBI Taxonomy" id="195482"/>
    <lineage>
        <taxon>Eukaryota</taxon>
        <taxon>Sar</taxon>
        <taxon>Alveolata</taxon>
        <taxon>Apicomplexa</taxon>
        <taxon>Conoidasida</taxon>
        <taxon>Coccidia</taxon>
        <taxon>Eucoccidiorida</taxon>
        <taxon>Eimeriorina</taxon>
        <taxon>Cryptosporidiidae</taxon>
        <taxon>Cryptosporidium</taxon>
    </lineage>
</organism>
<proteinExistence type="predicted"/>
<accession>A0ABQ8P5U0</accession>
<name>A0ABQ8P5U0_9CRYT</name>
<evidence type="ECO:0000313" key="2">
    <source>
        <dbReference type="EMBL" id="KAJ1609400.1"/>
    </source>
</evidence>
<keyword evidence="3" id="KW-1185">Reference proteome</keyword>
<reference evidence="2" key="1">
    <citation type="submission" date="2022-10" db="EMBL/GenBank/DDBJ databases">
        <title>Adaptive evolution leads to modifications in subtelomeric GC content in a zoonotic Cryptosporidium species.</title>
        <authorList>
            <person name="Li J."/>
            <person name="Feng Y."/>
            <person name="Xiao L."/>
        </authorList>
    </citation>
    <scope>NUCLEOTIDE SEQUENCE</scope>
    <source>
        <strain evidence="2">25894</strain>
    </source>
</reference>
<comment type="caution">
    <text evidence="2">The sequence shown here is derived from an EMBL/GenBank/DDBJ whole genome shotgun (WGS) entry which is preliminary data.</text>
</comment>
<evidence type="ECO:0000256" key="1">
    <source>
        <dbReference type="SAM" id="SignalP"/>
    </source>
</evidence>
<sequence>MKREICLSSILSLLILAFRLSGASNIVQYEPEVDLDLYKSFELSGKPKFGHKNRHNCESEHSDSLFGGTDLTGDYNEVSYQCGKNRGSKKDLLRREVDKLVGDMDYREDRRGGSKKQSEDNYFSFRGAEEHSPDDLDFEGLFEKNYGGRGRVVEIHKVLPKEFDYDDLNLKRYDYAAGATARDRRFDKYKKGDDKIVLIITPKNFFADKNGEISLLPSLALKISRNSRLSSLVKMIKKIVKNAYPNIDIYRIRHLESRIILNEAPQNVKIRSLKIKNGDEISVTFKEIPNDDDLDSEYGASQKILANELPVTPDEANAVELPEPVIDTDPDKSKDSMANIIHELEAEPNLYISDKNDLIPGSNSSDAYEDDLFVVEYNSFGDMIDEPKFDYNMDVDSNNTLVGDLHSDMLNGTRPEDLKFSVSDEEVDFMDQERAMEAEKNTNEDLDVTSSDAEYNSCNYRVHFKQIPTTYLNSTNEVEQVPPGDISIQNITFNELEPCKLETLVSEINQILDSMDKTYYLVGLEHRPSSRELLGLLKNSDIHHLLDLEIMKGDEFNALLMPLSELKDSSTASNADKKEDHIIITAGSSEEELPKDICQVRVTIFVYSILEHRVVERLKLGKSMEDQEIMASKRHLKPVNVCTSSNTPISLILEKVKHFLRIDQHSNCIFICGEKIVDSSSNLAVARIESETCVLRYDA</sequence>
<gene>
    <name evidence="2" type="ORF">OJ252_2230</name>
</gene>
<keyword evidence="1" id="KW-0732">Signal</keyword>